<dbReference type="InterPro" id="IPR001680">
    <property type="entry name" value="WD40_rpt"/>
</dbReference>
<dbReference type="Proteomes" id="UP000053593">
    <property type="component" value="Unassembled WGS sequence"/>
</dbReference>
<evidence type="ECO:0000313" key="3">
    <source>
        <dbReference type="EMBL" id="KIK50179.1"/>
    </source>
</evidence>
<keyword evidence="1" id="KW-0853">WD repeat</keyword>
<dbReference type="Pfam" id="PF00400">
    <property type="entry name" value="WD40"/>
    <property type="match status" value="1"/>
</dbReference>
<organism evidence="3 4">
    <name type="scientific">Collybiopsis luxurians FD-317 M1</name>
    <dbReference type="NCBI Taxonomy" id="944289"/>
    <lineage>
        <taxon>Eukaryota</taxon>
        <taxon>Fungi</taxon>
        <taxon>Dikarya</taxon>
        <taxon>Basidiomycota</taxon>
        <taxon>Agaricomycotina</taxon>
        <taxon>Agaricomycetes</taxon>
        <taxon>Agaricomycetidae</taxon>
        <taxon>Agaricales</taxon>
        <taxon>Marasmiineae</taxon>
        <taxon>Omphalotaceae</taxon>
        <taxon>Collybiopsis</taxon>
        <taxon>Collybiopsis luxurians</taxon>
    </lineage>
</organism>
<dbReference type="OrthoDB" id="3238562at2759"/>
<proteinExistence type="predicted"/>
<keyword evidence="4" id="KW-1185">Reference proteome</keyword>
<feature type="compositionally biased region" description="Low complexity" evidence="2">
    <location>
        <begin position="418"/>
        <end position="431"/>
    </location>
</feature>
<dbReference type="InterPro" id="IPR015943">
    <property type="entry name" value="WD40/YVTN_repeat-like_dom_sf"/>
</dbReference>
<sequence length="439" mass="48168">MNTSYTLWTTVDSPYESVNALTFSSDGKYLASVGDDQLVRVFDITRKCTLVWQHRELSKLTAVQWRTQDLFIGSLEGELVAYSPIGHWLISPRREVIHKFSGPVFCIEFSPTDAQVLVCAGGEVAIIARTGSGSWYYQDQIPRPSFGYTDNDDEPELIATGAYYIDNGNSCIIGYLHHGFCGFFAISPDHTGIASTNIRSGLDWLKITTGKFKKISTTFEVQSRESNIPLPVIFINKGRVVLMATAKGYAIIFDTKEGQRQQVLKHGNDNIDHTWITALAYTHTVGNSQIIATGDGNCAKWTQIRLWIQHASGRNPTETAAGSMVWTHAAAQLATISICLVRNILTLAGAVLVVSAFVEYHYPDSVDHLAMPSSIQPYLIYGGNNRPSVSEPDSVVMHMPHQSPNDDLHHGTIQIDATSTSPSSSQSATHSEGIMAVLG</sequence>
<dbReference type="AlphaFoldDB" id="A0A0D0BL45"/>
<gene>
    <name evidence="3" type="ORF">GYMLUDRAFT_65386</name>
</gene>
<feature type="region of interest" description="Disordered" evidence="2">
    <location>
        <begin position="400"/>
        <end position="439"/>
    </location>
</feature>
<dbReference type="SUPFAM" id="SSF50998">
    <property type="entry name" value="Quinoprotein alcohol dehydrogenase-like"/>
    <property type="match status" value="1"/>
</dbReference>
<dbReference type="SMART" id="SM00320">
    <property type="entry name" value="WD40"/>
    <property type="match status" value="4"/>
</dbReference>
<accession>A0A0D0BL45</accession>
<reference evidence="3 4" key="1">
    <citation type="submission" date="2014-04" db="EMBL/GenBank/DDBJ databases">
        <title>Evolutionary Origins and Diversification of the Mycorrhizal Mutualists.</title>
        <authorList>
            <consortium name="DOE Joint Genome Institute"/>
            <consortium name="Mycorrhizal Genomics Consortium"/>
            <person name="Kohler A."/>
            <person name="Kuo A."/>
            <person name="Nagy L.G."/>
            <person name="Floudas D."/>
            <person name="Copeland A."/>
            <person name="Barry K.W."/>
            <person name="Cichocki N."/>
            <person name="Veneault-Fourrey C."/>
            <person name="LaButti K."/>
            <person name="Lindquist E.A."/>
            <person name="Lipzen A."/>
            <person name="Lundell T."/>
            <person name="Morin E."/>
            <person name="Murat C."/>
            <person name="Riley R."/>
            <person name="Ohm R."/>
            <person name="Sun H."/>
            <person name="Tunlid A."/>
            <person name="Henrissat B."/>
            <person name="Grigoriev I.V."/>
            <person name="Hibbett D.S."/>
            <person name="Martin F."/>
        </authorList>
    </citation>
    <scope>NUCLEOTIDE SEQUENCE [LARGE SCALE GENOMIC DNA]</scope>
    <source>
        <strain evidence="3 4">FD-317 M1</strain>
    </source>
</reference>
<dbReference type="InterPro" id="IPR011047">
    <property type="entry name" value="Quinoprotein_ADH-like_sf"/>
</dbReference>
<protein>
    <recommendedName>
        <fullName evidence="5">Anaphase-promoting complex subunit 4 WD40 domain-containing protein</fullName>
    </recommendedName>
</protein>
<name>A0A0D0BL45_9AGAR</name>
<evidence type="ECO:0000256" key="1">
    <source>
        <dbReference type="PROSITE-ProRule" id="PRU00221"/>
    </source>
</evidence>
<evidence type="ECO:0008006" key="5">
    <source>
        <dbReference type="Google" id="ProtNLM"/>
    </source>
</evidence>
<evidence type="ECO:0000256" key="2">
    <source>
        <dbReference type="SAM" id="MobiDB-lite"/>
    </source>
</evidence>
<dbReference type="Gene3D" id="2.130.10.10">
    <property type="entry name" value="YVTN repeat-like/Quinoprotein amine dehydrogenase"/>
    <property type="match status" value="2"/>
</dbReference>
<dbReference type="EMBL" id="KN834923">
    <property type="protein sequence ID" value="KIK50179.1"/>
    <property type="molecule type" value="Genomic_DNA"/>
</dbReference>
<dbReference type="PROSITE" id="PS50082">
    <property type="entry name" value="WD_REPEATS_2"/>
    <property type="match status" value="1"/>
</dbReference>
<dbReference type="HOGENOM" id="CLU_036931_0_0_1"/>
<evidence type="ECO:0000313" key="4">
    <source>
        <dbReference type="Proteomes" id="UP000053593"/>
    </source>
</evidence>
<feature type="repeat" description="WD" evidence="1">
    <location>
        <begin position="11"/>
        <end position="44"/>
    </location>
</feature>